<protein>
    <submittedName>
        <fullName evidence="1">Uncharacterized protein</fullName>
    </submittedName>
</protein>
<comment type="caution">
    <text evidence="1">The sequence shown here is derived from an EMBL/GenBank/DDBJ whole genome shotgun (WGS) entry which is preliminary data.</text>
</comment>
<accession>A0A1V9FIM8</accession>
<dbReference type="Proteomes" id="UP000192796">
    <property type="component" value="Unassembled WGS sequence"/>
</dbReference>
<gene>
    <name evidence="1" type="ORF">A3860_07800</name>
</gene>
<reference evidence="1 2" key="1">
    <citation type="submission" date="2016-03" db="EMBL/GenBank/DDBJ databases">
        <title>Niastella vici sp. nov., isolated from farmland soil.</title>
        <authorList>
            <person name="Chen L."/>
            <person name="Wang D."/>
            <person name="Yang S."/>
            <person name="Wang G."/>
        </authorList>
    </citation>
    <scope>NUCLEOTIDE SEQUENCE [LARGE SCALE GENOMIC DNA]</scope>
    <source>
        <strain evidence="1 2">DJ57</strain>
    </source>
</reference>
<dbReference type="EMBL" id="LVYD01000102">
    <property type="protein sequence ID" value="OQP58219.1"/>
    <property type="molecule type" value="Genomic_DNA"/>
</dbReference>
<evidence type="ECO:0000313" key="2">
    <source>
        <dbReference type="Proteomes" id="UP000192796"/>
    </source>
</evidence>
<evidence type="ECO:0000313" key="1">
    <source>
        <dbReference type="EMBL" id="OQP58219.1"/>
    </source>
</evidence>
<name>A0A1V9FIM8_9BACT</name>
<sequence length="146" mass="16871">MEQHPELRSHNAVRKAFVYFLWTMSIIFNTIKTESVMKKMVLIFVLACTFSATVKADAIKARSNVNAFVQPFSQSYALTASYLWFTDIDLTNPVGSYCDIWYEMNRLRSVFTGYSFSNYNYGGLLEFEYGYSAPLYFATIYSDLPQ</sequence>
<proteinExistence type="predicted"/>
<keyword evidence="2" id="KW-1185">Reference proteome</keyword>
<dbReference type="AlphaFoldDB" id="A0A1V9FIM8"/>
<organism evidence="1 2">
    <name type="scientific">Niastella vici</name>
    <dbReference type="NCBI Taxonomy" id="1703345"/>
    <lineage>
        <taxon>Bacteria</taxon>
        <taxon>Pseudomonadati</taxon>
        <taxon>Bacteroidota</taxon>
        <taxon>Chitinophagia</taxon>
        <taxon>Chitinophagales</taxon>
        <taxon>Chitinophagaceae</taxon>
        <taxon>Niastella</taxon>
    </lineage>
</organism>